<keyword evidence="2" id="KW-0732">Signal</keyword>
<name>A0ABD1XSR9_9MARC</name>
<evidence type="ECO:0000313" key="3">
    <source>
        <dbReference type="EMBL" id="KAL2612000.1"/>
    </source>
</evidence>
<evidence type="ECO:0000313" key="4">
    <source>
        <dbReference type="Proteomes" id="UP001605036"/>
    </source>
</evidence>
<dbReference type="Proteomes" id="UP001605036">
    <property type="component" value="Unassembled WGS sequence"/>
</dbReference>
<gene>
    <name evidence="3" type="ORF">R1flu_023692</name>
</gene>
<protein>
    <submittedName>
        <fullName evidence="3">Uncharacterized protein</fullName>
    </submittedName>
</protein>
<dbReference type="EMBL" id="JBHFFA010000007">
    <property type="protein sequence ID" value="KAL2612000.1"/>
    <property type="molecule type" value="Genomic_DNA"/>
</dbReference>
<reference evidence="3 4" key="1">
    <citation type="submission" date="2024-09" db="EMBL/GenBank/DDBJ databases">
        <title>Chromosome-scale assembly of Riccia fluitans.</title>
        <authorList>
            <person name="Paukszto L."/>
            <person name="Sawicki J."/>
            <person name="Karawczyk K."/>
            <person name="Piernik-Szablinska J."/>
            <person name="Szczecinska M."/>
            <person name="Mazdziarz M."/>
        </authorList>
    </citation>
    <scope>NUCLEOTIDE SEQUENCE [LARGE SCALE GENOMIC DNA]</scope>
    <source>
        <strain evidence="3">Rf_01</strain>
        <tissue evidence="3">Aerial parts of the thallus</tissue>
    </source>
</reference>
<feature type="chain" id="PRO_5044872027" evidence="2">
    <location>
        <begin position="28"/>
        <end position="92"/>
    </location>
</feature>
<feature type="signal peptide" evidence="2">
    <location>
        <begin position="1"/>
        <end position="27"/>
    </location>
</feature>
<evidence type="ECO:0000256" key="2">
    <source>
        <dbReference type="SAM" id="SignalP"/>
    </source>
</evidence>
<feature type="region of interest" description="Disordered" evidence="1">
    <location>
        <begin position="65"/>
        <end position="92"/>
    </location>
</feature>
<organism evidence="3 4">
    <name type="scientific">Riccia fluitans</name>
    <dbReference type="NCBI Taxonomy" id="41844"/>
    <lineage>
        <taxon>Eukaryota</taxon>
        <taxon>Viridiplantae</taxon>
        <taxon>Streptophyta</taxon>
        <taxon>Embryophyta</taxon>
        <taxon>Marchantiophyta</taxon>
        <taxon>Marchantiopsida</taxon>
        <taxon>Marchantiidae</taxon>
        <taxon>Marchantiales</taxon>
        <taxon>Ricciaceae</taxon>
        <taxon>Riccia</taxon>
    </lineage>
</organism>
<proteinExistence type="predicted"/>
<comment type="caution">
    <text evidence="3">The sequence shown here is derived from an EMBL/GenBank/DDBJ whole genome shotgun (WGS) entry which is preliminary data.</text>
</comment>
<keyword evidence="4" id="KW-1185">Reference proteome</keyword>
<evidence type="ECO:0000256" key="1">
    <source>
        <dbReference type="SAM" id="MobiDB-lite"/>
    </source>
</evidence>
<sequence>MGRTSPLQTIWTVCLSLPLFAAGLLSATDTKVKRGTESSVEQSHEGKELRIRVEESWGTVNRLRREGAGVPEGQEIDGGRRQYKPTPDQEFL</sequence>
<dbReference type="AlphaFoldDB" id="A0ABD1XSR9"/>
<accession>A0ABD1XSR9</accession>